<dbReference type="PROSITE" id="PS50887">
    <property type="entry name" value="GGDEF"/>
    <property type="match status" value="1"/>
</dbReference>
<keyword evidence="7" id="KW-1185">Reference proteome</keyword>
<dbReference type="EMBL" id="JACIEZ010000016">
    <property type="protein sequence ID" value="MBB4067182.1"/>
    <property type="molecule type" value="Genomic_DNA"/>
</dbReference>
<dbReference type="InterPro" id="IPR043128">
    <property type="entry name" value="Rev_trsase/Diguanyl_cyclase"/>
</dbReference>
<dbReference type="PANTHER" id="PTHR45138:SF9">
    <property type="entry name" value="DIGUANYLATE CYCLASE DGCM-RELATED"/>
    <property type="match status" value="1"/>
</dbReference>
<evidence type="ECO:0000256" key="3">
    <source>
        <dbReference type="PROSITE-ProRule" id="PRU00169"/>
    </source>
</evidence>
<dbReference type="CDD" id="cd01949">
    <property type="entry name" value="GGDEF"/>
    <property type="match status" value="1"/>
</dbReference>
<protein>
    <recommendedName>
        <fullName evidence="1">diguanylate cyclase</fullName>
        <ecNumber evidence="1">2.7.7.65</ecNumber>
    </recommendedName>
</protein>
<evidence type="ECO:0000256" key="2">
    <source>
        <dbReference type="ARBA" id="ARBA00034247"/>
    </source>
</evidence>
<dbReference type="InterPro" id="IPR011006">
    <property type="entry name" value="CheY-like_superfamily"/>
</dbReference>
<name>A0A7W6J9E2_9HYPH</name>
<dbReference type="SUPFAM" id="SSF52172">
    <property type="entry name" value="CheY-like"/>
    <property type="match status" value="2"/>
</dbReference>
<evidence type="ECO:0000313" key="6">
    <source>
        <dbReference type="EMBL" id="MBB4067182.1"/>
    </source>
</evidence>
<dbReference type="Gene3D" id="3.30.70.270">
    <property type="match status" value="1"/>
</dbReference>
<dbReference type="Gene3D" id="3.40.50.2300">
    <property type="match status" value="2"/>
</dbReference>
<dbReference type="RefSeq" id="WP_183368422.1">
    <property type="nucleotide sequence ID" value="NZ_JACIEZ010000016.1"/>
</dbReference>
<gene>
    <name evidence="6" type="ORF">GGR23_004413</name>
</gene>
<dbReference type="GO" id="GO:0052621">
    <property type="term" value="F:diguanylate cyclase activity"/>
    <property type="evidence" value="ECO:0007669"/>
    <property type="project" value="UniProtKB-EC"/>
</dbReference>
<dbReference type="NCBIfam" id="TIGR00254">
    <property type="entry name" value="GGDEF"/>
    <property type="match status" value="1"/>
</dbReference>
<dbReference type="GO" id="GO:1902201">
    <property type="term" value="P:negative regulation of bacterial-type flagellum-dependent cell motility"/>
    <property type="evidence" value="ECO:0007669"/>
    <property type="project" value="TreeGrafter"/>
</dbReference>
<dbReference type="PANTHER" id="PTHR45138">
    <property type="entry name" value="REGULATORY COMPONENTS OF SENSORY TRANSDUCTION SYSTEM"/>
    <property type="match status" value="1"/>
</dbReference>
<proteinExistence type="predicted"/>
<dbReference type="EC" id="2.7.7.65" evidence="1"/>
<dbReference type="GO" id="GO:0000160">
    <property type="term" value="P:phosphorelay signal transduction system"/>
    <property type="evidence" value="ECO:0007669"/>
    <property type="project" value="InterPro"/>
</dbReference>
<comment type="catalytic activity">
    <reaction evidence="2">
        <text>2 GTP = 3',3'-c-di-GMP + 2 diphosphate</text>
        <dbReference type="Rhea" id="RHEA:24898"/>
        <dbReference type="ChEBI" id="CHEBI:33019"/>
        <dbReference type="ChEBI" id="CHEBI:37565"/>
        <dbReference type="ChEBI" id="CHEBI:58805"/>
        <dbReference type="EC" id="2.7.7.65"/>
    </reaction>
</comment>
<evidence type="ECO:0000259" key="4">
    <source>
        <dbReference type="PROSITE" id="PS50110"/>
    </source>
</evidence>
<accession>A0A7W6J9E2</accession>
<reference evidence="6 7" key="1">
    <citation type="submission" date="2020-08" db="EMBL/GenBank/DDBJ databases">
        <title>Genomic Encyclopedia of Type Strains, Phase IV (KMG-IV): sequencing the most valuable type-strain genomes for metagenomic binning, comparative biology and taxonomic classification.</title>
        <authorList>
            <person name="Goeker M."/>
        </authorList>
    </citation>
    <scope>NUCLEOTIDE SEQUENCE [LARGE SCALE GENOMIC DNA]</scope>
    <source>
        <strain evidence="6 7">DSM 29853</strain>
    </source>
</reference>
<dbReference type="Pfam" id="PF00990">
    <property type="entry name" value="GGDEF"/>
    <property type="match status" value="1"/>
</dbReference>
<dbReference type="InterPro" id="IPR050469">
    <property type="entry name" value="Diguanylate_Cyclase"/>
</dbReference>
<comment type="caution">
    <text evidence="3">Lacks conserved residue(s) required for the propagation of feature annotation.</text>
</comment>
<dbReference type="SUPFAM" id="SSF55073">
    <property type="entry name" value="Nucleotide cyclase"/>
    <property type="match status" value="1"/>
</dbReference>
<feature type="domain" description="GGDEF" evidence="5">
    <location>
        <begin position="295"/>
        <end position="428"/>
    </location>
</feature>
<dbReference type="FunFam" id="3.30.70.270:FF:000001">
    <property type="entry name" value="Diguanylate cyclase domain protein"/>
    <property type="match status" value="1"/>
</dbReference>
<dbReference type="InterPro" id="IPR029787">
    <property type="entry name" value="Nucleotide_cyclase"/>
</dbReference>
<keyword evidence="3" id="KW-0597">Phosphoprotein</keyword>
<dbReference type="InterPro" id="IPR000160">
    <property type="entry name" value="GGDEF_dom"/>
</dbReference>
<dbReference type="AlphaFoldDB" id="A0A7W6J9E2"/>
<dbReference type="GO" id="GO:0043709">
    <property type="term" value="P:cell adhesion involved in single-species biofilm formation"/>
    <property type="evidence" value="ECO:0007669"/>
    <property type="project" value="TreeGrafter"/>
</dbReference>
<dbReference type="GO" id="GO:0005886">
    <property type="term" value="C:plasma membrane"/>
    <property type="evidence" value="ECO:0007669"/>
    <property type="project" value="TreeGrafter"/>
</dbReference>
<dbReference type="SMART" id="SM00448">
    <property type="entry name" value="REC"/>
    <property type="match status" value="2"/>
</dbReference>
<dbReference type="SMART" id="SM00267">
    <property type="entry name" value="GGDEF"/>
    <property type="match status" value="1"/>
</dbReference>
<feature type="modified residue" description="4-aspartylphosphate" evidence="3">
    <location>
        <position position="65"/>
    </location>
</feature>
<dbReference type="Pfam" id="PF00072">
    <property type="entry name" value="Response_reg"/>
    <property type="match status" value="1"/>
</dbReference>
<organism evidence="6 7">
    <name type="scientific">Gellertiella hungarica</name>
    <dbReference type="NCBI Taxonomy" id="1572859"/>
    <lineage>
        <taxon>Bacteria</taxon>
        <taxon>Pseudomonadati</taxon>
        <taxon>Pseudomonadota</taxon>
        <taxon>Alphaproteobacteria</taxon>
        <taxon>Hyphomicrobiales</taxon>
        <taxon>Rhizobiaceae</taxon>
        <taxon>Gellertiella</taxon>
    </lineage>
</organism>
<comment type="caution">
    <text evidence="6">The sequence shown here is derived from an EMBL/GenBank/DDBJ whole genome shotgun (WGS) entry which is preliminary data.</text>
</comment>
<sequence length="441" mass="49143">MTDGNPITAAKPTLLLVEDSRLFTSVLTFRFQNELGLCVQHCGSLAAVQQALQQADTRYTLAMVDLNLPGSPRGEVLNLTLENEIPTIVFTATFSPETRAEIMQRHVVDYVMKDNDLALEKAFCAVRQAMENRRRRVLVADRSEANLAEVGQALRRMLFEVDEARSGWDAVAMLEKAAYHLVVAGEHLSDMSGAEFCRRVRKQHSNNQLGFIGLYPPEDAFNGLLFLRAGASDAVRTPIVPEEFQCRVAYHVDMLGQVQALRATAASDYLTGLYNRRYFYAEGPKLISRGLKMGRHLSIGVLDIDHFKRLNDTYGHEIGDLVLVAVANRLKNEVEGKGHLLCRLGGEEFGLLVVDLDAAEATAYFDELRRRLATVKVVADEEELSISVSIGVAEVSGFETFDNYINAADQFLYMAKHRGRNQVYSDYLMAEESARARRAAG</sequence>
<evidence type="ECO:0000313" key="7">
    <source>
        <dbReference type="Proteomes" id="UP000528286"/>
    </source>
</evidence>
<evidence type="ECO:0000259" key="5">
    <source>
        <dbReference type="PROSITE" id="PS50887"/>
    </source>
</evidence>
<dbReference type="Proteomes" id="UP000528286">
    <property type="component" value="Unassembled WGS sequence"/>
</dbReference>
<evidence type="ECO:0000256" key="1">
    <source>
        <dbReference type="ARBA" id="ARBA00012528"/>
    </source>
</evidence>
<feature type="domain" description="Response regulatory" evidence="4">
    <location>
        <begin position="13"/>
        <end position="128"/>
    </location>
</feature>
<dbReference type="InterPro" id="IPR001789">
    <property type="entry name" value="Sig_transdc_resp-reg_receiver"/>
</dbReference>
<feature type="domain" description="Response regulatory" evidence="4">
    <location>
        <begin position="136"/>
        <end position="252"/>
    </location>
</feature>
<dbReference type="PROSITE" id="PS50110">
    <property type="entry name" value="RESPONSE_REGULATORY"/>
    <property type="match status" value="2"/>
</dbReference>